<protein>
    <submittedName>
        <fullName evidence="2">Uncharacterized protein</fullName>
    </submittedName>
</protein>
<comment type="caution">
    <text evidence="2">The sequence shown here is derived from an EMBL/GenBank/DDBJ whole genome shotgun (WGS) entry which is preliminary data.</text>
</comment>
<evidence type="ECO:0000313" key="2">
    <source>
        <dbReference type="EMBL" id="MBN9412355.1"/>
    </source>
</evidence>
<keyword evidence="1" id="KW-0732">Signal</keyword>
<organism evidence="2 3">
    <name type="scientific">Candidatus Paracaedimonas acanthamoebae</name>
    <dbReference type="NCBI Taxonomy" id="244581"/>
    <lineage>
        <taxon>Bacteria</taxon>
        <taxon>Pseudomonadati</taxon>
        <taxon>Pseudomonadota</taxon>
        <taxon>Alphaproteobacteria</taxon>
        <taxon>Holosporales</taxon>
        <taxon>Caedimonadaceae</taxon>
        <taxon>Candidatus Paracaedimonas</taxon>
    </lineage>
</organism>
<feature type="chain" id="PRO_5035305494" evidence="1">
    <location>
        <begin position="22"/>
        <end position="72"/>
    </location>
</feature>
<sequence>MLKKIVLTSIMLGCFVSGAEATDASQQCRERARENRDHALDSIRENRDILPHDRQREIERIHREYDEAIANC</sequence>
<name>A0A8J7PHV4_9PROT</name>
<gene>
    <name evidence="2" type="ORF">J0H12_00305</name>
</gene>
<dbReference type="EMBL" id="JAFKGL010000010">
    <property type="protein sequence ID" value="MBN9412355.1"/>
    <property type="molecule type" value="Genomic_DNA"/>
</dbReference>
<dbReference type="AlphaFoldDB" id="A0A8J7PHV4"/>
<dbReference type="Proteomes" id="UP000664414">
    <property type="component" value="Unassembled WGS sequence"/>
</dbReference>
<evidence type="ECO:0000313" key="3">
    <source>
        <dbReference type="Proteomes" id="UP000664414"/>
    </source>
</evidence>
<evidence type="ECO:0000256" key="1">
    <source>
        <dbReference type="SAM" id="SignalP"/>
    </source>
</evidence>
<accession>A0A8J7PHV4</accession>
<feature type="signal peptide" evidence="1">
    <location>
        <begin position="1"/>
        <end position="21"/>
    </location>
</feature>
<reference evidence="2" key="1">
    <citation type="submission" date="2021-02" db="EMBL/GenBank/DDBJ databases">
        <title>Thiocyanate and organic carbon inputs drive convergent selection for specific autotrophic Afipia and Thiobacillus strains within complex microbiomes.</title>
        <authorList>
            <person name="Huddy R.J."/>
            <person name="Sachdeva R."/>
            <person name="Kadzinga F."/>
            <person name="Kantor R.S."/>
            <person name="Harrison S.T.L."/>
            <person name="Banfield J.F."/>
        </authorList>
    </citation>
    <scope>NUCLEOTIDE SEQUENCE</scope>
    <source>
        <strain evidence="2">SCN18_10_11_15_R4_P_38_20</strain>
    </source>
</reference>
<proteinExistence type="predicted"/>